<dbReference type="EC" id="2.7.8.-" evidence="12 13"/>
<comment type="similarity">
    <text evidence="12">Belongs to the phospholipase D family. Cardiolipin synthase subfamily.</text>
</comment>
<dbReference type="Pfam" id="PF13396">
    <property type="entry name" value="PLDc_N"/>
    <property type="match status" value="1"/>
</dbReference>
<evidence type="ECO:0000256" key="8">
    <source>
        <dbReference type="ARBA" id="ARBA00023098"/>
    </source>
</evidence>
<dbReference type="Pfam" id="PF13091">
    <property type="entry name" value="PLDc_2"/>
    <property type="match status" value="2"/>
</dbReference>
<gene>
    <name evidence="15" type="primary">cls1</name>
    <name evidence="15" type="ORF">CM240_1208</name>
</gene>
<name>W6S232_9CLOT</name>
<feature type="active site" evidence="12">
    <location>
        <position position="394"/>
    </location>
</feature>
<keyword evidence="3 12" id="KW-0444">Lipid biosynthesis</keyword>
<comment type="function">
    <text evidence="12">Catalyzes the reversible phosphatidyl group transfer from one phosphatidylglycerol molecule to another to form cardiolipin (CL) (diphosphatidylglycerol) and glycerol.</text>
</comment>
<evidence type="ECO:0000256" key="11">
    <source>
        <dbReference type="ARBA" id="ARBA00023264"/>
    </source>
</evidence>
<dbReference type="OrthoDB" id="9762009at2"/>
<dbReference type="SMART" id="SM00155">
    <property type="entry name" value="PLDc"/>
    <property type="match status" value="2"/>
</dbReference>
<dbReference type="InterPro" id="IPR027379">
    <property type="entry name" value="CLS_N"/>
</dbReference>
<dbReference type="PANTHER" id="PTHR21248:SF22">
    <property type="entry name" value="PHOSPHOLIPASE D"/>
    <property type="match status" value="1"/>
</dbReference>
<evidence type="ECO:0000259" key="14">
    <source>
        <dbReference type="PROSITE" id="PS50035"/>
    </source>
</evidence>
<dbReference type="EMBL" id="HG917868">
    <property type="protein sequence ID" value="CDM68372.1"/>
    <property type="molecule type" value="Genomic_DNA"/>
</dbReference>
<protein>
    <recommendedName>
        <fullName evidence="12 13">Cardiolipin synthase</fullName>
        <shortName evidence="12">CL synthase</shortName>
        <ecNumber evidence="12 13">2.7.8.-</ecNumber>
    </recommendedName>
</protein>
<dbReference type="Gene3D" id="3.30.870.10">
    <property type="entry name" value="Endonuclease Chain A"/>
    <property type="match status" value="2"/>
</dbReference>
<evidence type="ECO:0000256" key="6">
    <source>
        <dbReference type="ARBA" id="ARBA00022737"/>
    </source>
</evidence>
<comment type="catalytic activity">
    <reaction evidence="12">
        <text>2 a 1,2-diacyl-sn-glycero-3-phospho-(1'-sn-glycerol) = a cardiolipin + glycerol</text>
        <dbReference type="Rhea" id="RHEA:31451"/>
        <dbReference type="ChEBI" id="CHEBI:17754"/>
        <dbReference type="ChEBI" id="CHEBI:62237"/>
        <dbReference type="ChEBI" id="CHEBI:64716"/>
    </reaction>
</comment>
<dbReference type="PROSITE" id="PS50035">
    <property type="entry name" value="PLD"/>
    <property type="match status" value="2"/>
</dbReference>
<feature type="transmembrane region" description="Helical" evidence="12">
    <location>
        <begin position="5"/>
        <end position="24"/>
    </location>
</feature>
<keyword evidence="16" id="KW-1185">Reference proteome</keyword>
<evidence type="ECO:0000256" key="13">
    <source>
        <dbReference type="NCBIfam" id="TIGR04265"/>
    </source>
</evidence>
<keyword evidence="7 12" id="KW-1133">Transmembrane helix</keyword>
<proteinExistence type="inferred from homology"/>
<keyword evidence="5 12" id="KW-0812">Transmembrane</keyword>
<keyword evidence="10 12" id="KW-0594">Phospholipid biosynthesis</keyword>
<dbReference type="CDD" id="cd09112">
    <property type="entry name" value="PLDc_CLS_2"/>
    <property type="match status" value="1"/>
</dbReference>
<feature type="active site" evidence="12">
    <location>
        <position position="222"/>
    </location>
</feature>
<keyword evidence="9 12" id="KW-0472">Membrane</keyword>
<dbReference type="RefSeq" id="WP_044037392.1">
    <property type="nucleotide sequence ID" value="NZ_HG917868.1"/>
</dbReference>
<dbReference type="AlphaFoldDB" id="W6S232"/>
<dbReference type="SUPFAM" id="SSF56024">
    <property type="entry name" value="Phospholipase D/nuclease"/>
    <property type="match status" value="2"/>
</dbReference>
<dbReference type="InterPro" id="IPR022924">
    <property type="entry name" value="Cardiolipin_synthase"/>
</dbReference>
<feature type="transmembrane region" description="Helical" evidence="12">
    <location>
        <begin position="187"/>
        <end position="206"/>
    </location>
</feature>
<dbReference type="Proteomes" id="UP000019426">
    <property type="component" value="Chromosome M2/40_rep1"/>
</dbReference>
<accession>W6S232</accession>
<evidence type="ECO:0000256" key="4">
    <source>
        <dbReference type="ARBA" id="ARBA00022679"/>
    </source>
</evidence>
<dbReference type="HAMAP" id="MF_01916">
    <property type="entry name" value="Cardiolipin_synth_Cls"/>
    <property type="match status" value="1"/>
</dbReference>
<evidence type="ECO:0000313" key="15">
    <source>
        <dbReference type="EMBL" id="CDM68372.1"/>
    </source>
</evidence>
<evidence type="ECO:0000313" key="16">
    <source>
        <dbReference type="Proteomes" id="UP000019426"/>
    </source>
</evidence>
<reference evidence="15 16" key="1">
    <citation type="submission" date="2013-11" db="EMBL/GenBank/DDBJ databases">
        <title>Complete genome sequence of Clostridum sp. M2/40.</title>
        <authorList>
            <person name="Wibberg D."/>
            <person name="Puehler A."/>
            <person name="Schlueter A."/>
        </authorList>
    </citation>
    <scope>NUCLEOTIDE SEQUENCE [LARGE SCALE GENOMIC DNA]</scope>
    <source>
        <strain evidence="16">M2/40</strain>
    </source>
</reference>
<feature type="active site" evidence="12">
    <location>
        <position position="399"/>
    </location>
</feature>
<dbReference type="NCBIfam" id="TIGR04265">
    <property type="entry name" value="bac_cardiolipin"/>
    <property type="match status" value="1"/>
</dbReference>
<keyword evidence="8 12" id="KW-0443">Lipid metabolism</keyword>
<dbReference type="KEGG" id="clt:CM240_1208"/>
<dbReference type="HOGENOM" id="CLU_038053_1_1_9"/>
<dbReference type="InterPro" id="IPR001736">
    <property type="entry name" value="PLipase_D/transphosphatidylase"/>
</dbReference>
<evidence type="ECO:0000256" key="5">
    <source>
        <dbReference type="ARBA" id="ARBA00022692"/>
    </source>
</evidence>
<dbReference type="eggNOG" id="COG1502">
    <property type="taxonomic scope" value="Bacteria"/>
</dbReference>
<evidence type="ECO:0000256" key="12">
    <source>
        <dbReference type="HAMAP-Rule" id="MF_01916"/>
    </source>
</evidence>
<keyword evidence="2 12" id="KW-1003">Cell membrane</keyword>
<evidence type="ECO:0000256" key="9">
    <source>
        <dbReference type="ARBA" id="ARBA00023136"/>
    </source>
</evidence>
<feature type="active site" evidence="12">
    <location>
        <position position="392"/>
    </location>
</feature>
<organism evidence="15 16">
    <name type="scientific">Clostridium bornimense</name>
    <dbReference type="NCBI Taxonomy" id="1216932"/>
    <lineage>
        <taxon>Bacteria</taxon>
        <taxon>Bacillati</taxon>
        <taxon>Bacillota</taxon>
        <taxon>Clostridia</taxon>
        <taxon>Eubacteriales</taxon>
        <taxon>Clostridiaceae</taxon>
        <taxon>Clostridium</taxon>
    </lineage>
</organism>
<keyword evidence="4 12" id="KW-0808">Transferase</keyword>
<feature type="domain" description="PLD phosphodiesterase" evidence="14">
    <location>
        <begin position="387"/>
        <end position="414"/>
    </location>
</feature>
<feature type="domain" description="PLD phosphodiesterase" evidence="14">
    <location>
        <begin position="210"/>
        <end position="237"/>
    </location>
</feature>
<feature type="transmembrane region" description="Helical" evidence="12">
    <location>
        <begin position="36"/>
        <end position="54"/>
    </location>
</feature>
<dbReference type="GO" id="GO:0005886">
    <property type="term" value="C:plasma membrane"/>
    <property type="evidence" value="ECO:0007669"/>
    <property type="project" value="UniProtKB-SubCell"/>
</dbReference>
<dbReference type="PATRIC" id="fig|1216932.3.peg.1200"/>
<comment type="subcellular location">
    <subcellularLocation>
        <location evidence="1 12">Cell membrane</location>
        <topology evidence="1 12">Multi-pass membrane protein</topology>
    </subcellularLocation>
</comment>
<dbReference type="InterPro" id="IPR030874">
    <property type="entry name" value="Cardiolipin_synth_Firmi"/>
</dbReference>
<sequence length="474" mass="54745">MSINIIIFSVMIIINTISIFSLIFIERREPSTTWGWLLIITLLPGVGFVLYLCFGQDLSKRKIFNEKNIIDKIKLDNIDRKEHINTINASPRFSDLIKMNFNHCGALYTNNNSITTYINGEEKFKNLLKDIENAKEFVHIEYYIFKLDNLGNTILELLKKKVNEGVEVRLLIDAMGSKSIRRKEQEYIKNLGIEFALFFPGILPLINLRINYRNHRKIAVIDGVIGYVGGFNVGDEYVNKGKKFSFWRDTHLRIEGDAVTELNTRFLMDWDYANKSSTTKNPKYFPSSRNVGNIGIQIVSSGPDHIEEFIKNSYLKIINNAKDHIYIQTPYLVLDEPMIEALKISALSGVDVRIMVPYKPDHFYMPWILHANIDLLLNSGIKFYQYNNGFIHAKTIVADSSVASIGTANFDIRSFKLNFEVNAIIYDEEMAKKYEEIFREDEKVCIPLDKSKFNNRGVIKKFMESIIRLISPIL</sequence>
<evidence type="ECO:0000256" key="3">
    <source>
        <dbReference type="ARBA" id="ARBA00022516"/>
    </source>
</evidence>
<dbReference type="GO" id="GO:0032049">
    <property type="term" value="P:cardiolipin biosynthetic process"/>
    <property type="evidence" value="ECO:0007669"/>
    <property type="project" value="UniProtKB-UniRule"/>
</dbReference>
<feature type="active site" evidence="12">
    <location>
        <position position="215"/>
    </location>
</feature>
<keyword evidence="6" id="KW-0677">Repeat</keyword>
<dbReference type="GO" id="GO:0008808">
    <property type="term" value="F:cardiolipin synthase activity"/>
    <property type="evidence" value="ECO:0007669"/>
    <property type="project" value="UniProtKB-UniRule"/>
</dbReference>
<evidence type="ECO:0000256" key="10">
    <source>
        <dbReference type="ARBA" id="ARBA00023209"/>
    </source>
</evidence>
<evidence type="ECO:0000256" key="2">
    <source>
        <dbReference type="ARBA" id="ARBA00022475"/>
    </source>
</evidence>
<dbReference type="CDD" id="cd09110">
    <property type="entry name" value="PLDc_CLS_1"/>
    <property type="match status" value="1"/>
</dbReference>
<dbReference type="STRING" id="1216932.CM240_1208"/>
<keyword evidence="11 12" id="KW-1208">Phospholipid metabolism</keyword>
<dbReference type="PANTHER" id="PTHR21248">
    <property type="entry name" value="CARDIOLIPIN SYNTHASE"/>
    <property type="match status" value="1"/>
</dbReference>
<evidence type="ECO:0000256" key="1">
    <source>
        <dbReference type="ARBA" id="ARBA00004651"/>
    </source>
</evidence>
<feature type="active site" evidence="12">
    <location>
        <position position="217"/>
    </location>
</feature>
<evidence type="ECO:0000256" key="7">
    <source>
        <dbReference type="ARBA" id="ARBA00022989"/>
    </source>
</evidence>
<dbReference type="InterPro" id="IPR025202">
    <property type="entry name" value="PLD-like_dom"/>
</dbReference>
<dbReference type="FunFam" id="3.30.870.10:FF:000014">
    <property type="entry name" value="Cardiolipin synthase"/>
    <property type="match status" value="1"/>
</dbReference>